<dbReference type="Proteomes" id="UP001370490">
    <property type="component" value="Unassembled WGS sequence"/>
</dbReference>
<dbReference type="EMBL" id="JBAMMX010000005">
    <property type="protein sequence ID" value="KAK6939727.1"/>
    <property type="molecule type" value="Genomic_DNA"/>
</dbReference>
<gene>
    <name evidence="1" type="ORF">RJ641_029258</name>
</gene>
<evidence type="ECO:0000313" key="1">
    <source>
        <dbReference type="EMBL" id="KAK6939727.1"/>
    </source>
</evidence>
<keyword evidence="2" id="KW-1185">Reference proteome</keyword>
<comment type="caution">
    <text evidence="1">The sequence shown here is derived from an EMBL/GenBank/DDBJ whole genome shotgun (WGS) entry which is preliminary data.</text>
</comment>
<name>A0AAN8W1E9_9MAGN</name>
<accession>A0AAN8W1E9</accession>
<organism evidence="1 2">
    <name type="scientific">Dillenia turbinata</name>
    <dbReference type="NCBI Taxonomy" id="194707"/>
    <lineage>
        <taxon>Eukaryota</taxon>
        <taxon>Viridiplantae</taxon>
        <taxon>Streptophyta</taxon>
        <taxon>Embryophyta</taxon>
        <taxon>Tracheophyta</taxon>
        <taxon>Spermatophyta</taxon>
        <taxon>Magnoliopsida</taxon>
        <taxon>eudicotyledons</taxon>
        <taxon>Gunneridae</taxon>
        <taxon>Pentapetalae</taxon>
        <taxon>Dilleniales</taxon>
        <taxon>Dilleniaceae</taxon>
        <taxon>Dillenia</taxon>
    </lineage>
</organism>
<sequence>MANDPLHAHDSISFSDFPEMFNFVISYTLRNRHLFLHIKTLRYALPIPQQALVFTLRSQIRFQNPNQEMGPVRINFKVLYKTLSGYENLIGFWRRSGHVSALDGVVTQTPLIFFEWGSSFISGSRVSPTKDGSFGVVKSPFIWIGLNPNGESENFLDLDCKFEFSGDFERLNVLENDLLPVNVNFMGKTHVVVEENLSFVCSSNSSSPKPKRIGFHRISS</sequence>
<protein>
    <submittedName>
        <fullName evidence="1">Uncharacterized protein</fullName>
    </submittedName>
</protein>
<evidence type="ECO:0000313" key="2">
    <source>
        <dbReference type="Proteomes" id="UP001370490"/>
    </source>
</evidence>
<proteinExistence type="predicted"/>
<dbReference type="AlphaFoldDB" id="A0AAN8W1E9"/>
<reference evidence="1 2" key="1">
    <citation type="submission" date="2023-12" db="EMBL/GenBank/DDBJ databases">
        <title>A high-quality genome assembly for Dillenia turbinata (Dilleniales).</title>
        <authorList>
            <person name="Chanderbali A."/>
        </authorList>
    </citation>
    <scope>NUCLEOTIDE SEQUENCE [LARGE SCALE GENOMIC DNA]</scope>
    <source>
        <strain evidence="1">LSX21</strain>
        <tissue evidence="1">Leaf</tissue>
    </source>
</reference>